<evidence type="ECO:0000313" key="7">
    <source>
        <dbReference type="EnsemblProtists" id="EOD39415"/>
    </source>
</evidence>
<keyword evidence="8" id="KW-1185">Reference proteome</keyword>
<dbReference type="Pfam" id="PF05705">
    <property type="entry name" value="DUF829"/>
    <property type="match status" value="1"/>
</dbReference>
<dbReference type="PaxDb" id="2903-EOD39415"/>
<keyword evidence="5" id="KW-0539">Nucleus</keyword>
<reference evidence="7" key="2">
    <citation type="submission" date="2024-10" db="UniProtKB">
        <authorList>
            <consortium name="EnsemblProtists"/>
        </authorList>
    </citation>
    <scope>IDENTIFICATION</scope>
</reference>
<dbReference type="GO" id="GO:0031965">
    <property type="term" value="C:nuclear membrane"/>
    <property type="evidence" value="ECO:0007669"/>
    <property type="project" value="UniProtKB-SubCell"/>
</dbReference>
<dbReference type="PANTHER" id="PTHR12265">
    <property type="entry name" value="TRANSMEMBRANE PROTEIN 53"/>
    <property type="match status" value="1"/>
</dbReference>
<evidence type="ECO:0000256" key="5">
    <source>
        <dbReference type="ARBA" id="ARBA00023242"/>
    </source>
</evidence>
<accession>A0A0D3KUI0</accession>
<evidence type="ECO:0008006" key="9">
    <source>
        <dbReference type="Google" id="ProtNLM"/>
    </source>
</evidence>
<protein>
    <recommendedName>
        <fullName evidence="9">Fungal lipase-like domain-containing protein</fullName>
    </recommendedName>
</protein>
<dbReference type="AlphaFoldDB" id="A0A0D3KUI0"/>
<evidence type="ECO:0000313" key="8">
    <source>
        <dbReference type="Proteomes" id="UP000013827"/>
    </source>
</evidence>
<dbReference type="RefSeq" id="XP_005791844.1">
    <property type="nucleotide sequence ID" value="XM_005791787.1"/>
</dbReference>
<dbReference type="KEGG" id="ehx:EMIHUDRAFT_199852"/>
<keyword evidence="3" id="KW-1133">Transmembrane helix</keyword>
<dbReference type="eggNOG" id="KOG2521">
    <property type="taxonomic scope" value="Eukaryota"/>
</dbReference>
<name>A0A0D3KUI0_EMIH1</name>
<dbReference type="GeneID" id="17284686"/>
<evidence type="ECO:0000256" key="4">
    <source>
        <dbReference type="ARBA" id="ARBA00023136"/>
    </source>
</evidence>
<evidence type="ECO:0000256" key="1">
    <source>
        <dbReference type="ARBA" id="ARBA00004126"/>
    </source>
</evidence>
<keyword evidence="2" id="KW-0812">Transmembrane</keyword>
<evidence type="ECO:0000256" key="2">
    <source>
        <dbReference type="ARBA" id="ARBA00022692"/>
    </source>
</evidence>
<comment type="subcellular location">
    <subcellularLocation>
        <location evidence="6">Endomembrane system</location>
        <topology evidence="6">Single-pass membrane protein</topology>
    </subcellularLocation>
    <subcellularLocation>
        <location evidence="1">Nucleus membrane</location>
    </subcellularLocation>
</comment>
<reference evidence="8" key="1">
    <citation type="journal article" date="2013" name="Nature">
        <title>Pan genome of the phytoplankton Emiliania underpins its global distribution.</title>
        <authorList>
            <person name="Read B.A."/>
            <person name="Kegel J."/>
            <person name="Klute M.J."/>
            <person name="Kuo A."/>
            <person name="Lefebvre S.C."/>
            <person name="Maumus F."/>
            <person name="Mayer C."/>
            <person name="Miller J."/>
            <person name="Monier A."/>
            <person name="Salamov A."/>
            <person name="Young J."/>
            <person name="Aguilar M."/>
            <person name="Claverie J.M."/>
            <person name="Frickenhaus S."/>
            <person name="Gonzalez K."/>
            <person name="Herman E.K."/>
            <person name="Lin Y.C."/>
            <person name="Napier J."/>
            <person name="Ogata H."/>
            <person name="Sarno A.F."/>
            <person name="Shmutz J."/>
            <person name="Schroeder D."/>
            <person name="de Vargas C."/>
            <person name="Verret F."/>
            <person name="von Dassow P."/>
            <person name="Valentin K."/>
            <person name="Van de Peer Y."/>
            <person name="Wheeler G."/>
            <person name="Dacks J.B."/>
            <person name="Delwiche C.F."/>
            <person name="Dyhrman S.T."/>
            <person name="Glockner G."/>
            <person name="John U."/>
            <person name="Richards T."/>
            <person name="Worden A.Z."/>
            <person name="Zhang X."/>
            <person name="Grigoriev I.V."/>
            <person name="Allen A.E."/>
            <person name="Bidle K."/>
            <person name="Borodovsky M."/>
            <person name="Bowler C."/>
            <person name="Brownlee C."/>
            <person name="Cock J.M."/>
            <person name="Elias M."/>
            <person name="Gladyshev V.N."/>
            <person name="Groth M."/>
            <person name="Guda C."/>
            <person name="Hadaegh A."/>
            <person name="Iglesias-Rodriguez M.D."/>
            <person name="Jenkins J."/>
            <person name="Jones B.M."/>
            <person name="Lawson T."/>
            <person name="Leese F."/>
            <person name="Lindquist E."/>
            <person name="Lobanov A."/>
            <person name="Lomsadze A."/>
            <person name="Malik S.B."/>
            <person name="Marsh M.E."/>
            <person name="Mackinder L."/>
            <person name="Mock T."/>
            <person name="Mueller-Roeber B."/>
            <person name="Pagarete A."/>
            <person name="Parker M."/>
            <person name="Probert I."/>
            <person name="Quesneville H."/>
            <person name="Raines C."/>
            <person name="Rensing S.A."/>
            <person name="Riano-Pachon D.M."/>
            <person name="Richier S."/>
            <person name="Rokitta S."/>
            <person name="Shiraiwa Y."/>
            <person name="Soanes D.M."/>
            <person name="van der Giezen M."/>
            <person name="Wahlund T.M."/>
            <person name="Williams B."/>
            <person name="Wilson W."/>
            <person name="Wolfe G."/>
            <person name="Wurch L.L."/>
        </authorList>
    </citation>
    <scope>NUCLEOTIDE SEQUENCE</scope>
</reference>
<keyword evidence="4" id="KW-0472">Membrane</keyword>
<dbReference type="InterPro" id="IPR008547">
    <property type="entry name" value="DUF829_TMEM53"/>
</dbReference>
<sequence length="299" mass="31652">MLFGWLGATHSQLKEYSMLYHDGGACTVRATASMLDTMRTPRLLATGLAMLRAAAALLASLPPCTPLVVHVFSGGGALVWEALRDASFAVGDGCFDGSASDAALLRLLRRRVRAEIFDSAPCRPLFGAAAVTARPACARWLLLQLLLVLELLCLALLSPFSSRRRHFETHWRRGAVAAGCASLYIYSRADRACRAAELERAMHDALSIPAGPNSRHGSLGLLGPLQGAGASVAARNGAGRTPLQDGPVYALRFEGSAHVQHMRAGPSRYAAACLRMCREGGQQARGSSGTAAVRMALTA</sequence>
<evidence type="ECO:0000256" key="6">
    <source>
        <dbReference type="ARBA" id="ARBA00037847"/>
    </source>
</evidence>
<dbReference type="HOGENOM" id="CLU_932004_0_0_1"/>
<proteinExistence type="predicted"/>
<dbReference type="PANTHER" id="PTHR12265:SF30">
    <property type="entry name" value="TRANSMEMBRANE PROTEIN 53"/>
    <property type="match status" value="1"/>
</dbReference>
<dbReference type="Proteomes" id="UP000013827">
    <property type="component" value="Unassembled WGS sequence"/>
</dbReference>
<organism evidence="7 8">
    <name type="scientific">Emiliania huxleyi (strain CCMP1516)</name>
    <dbReference type="NCBI Taxonomy" id="280463"/>
    <lineage>
        <taxon>Eukaryota</taxon>
        <taxon>Haptista</taxon>
        <taxon>Haptophyta</taxon>
        <taxon>Prymnesiophyceae</taxon>
        <taxon>Isochrysidales</taxon>
        <taxon>Noelaerhabdaceae</taxon>
        <taxon>Emiliania</taxon>
    </lineage>
</organism>
<evidence type="ECO:0000256" key="3">
    <source>
        <dbReference type="ARBA" id="ARBA00022989"/>
    </source>
</evidence>
<dbReference type="EnsemblProtists" id="EOD39415">
    <property type="protein sequence ID" value="EOD39415"/>
    <property type="gene ID" value="EMIHUDRAFT_199852"/>
</dbReference>